<dbReference type="GO" id="GO:0030288">
    <property type="term" value="C:outer membrane-bounded periplasmic space"/>
    <property type="evidence" value="ECO:0007669"/>
    <property type="project" value="UniProtKB-ARBA"/>
</dbReference>
<reference evidence="3 4" key="1">
    <citation type="submission" date="2016-11" db="EMBL/GenBank/DDBJ databases">
        <authorList>
            <person name="Jaros S."/>
            <person name="Januszkiewicz K."/>
            <person name="Wedrychowicz H."/>
        </authorList>
    </citation>
    <scope>NUCLEOTIDE SEQUENCE [LARGE SCALE GENOMIC DNA]</scope>
    <source>
        <strain evidence="3 4">CECT 7868</strain>
    </source>
</reference>
<feature type="domain" description="Solute-binding protein family 5" evidence="2">
    <location>
        <begin position="74"/>
        <end position="441"/>
    </location>
</feature>
<evidence type="ECO:0000313" key="3">
    <source>
        <dbReference type="EMBL" id="SHI26865.1"/>
    </source>
</evidence>
<dbReference type="PANTHER" id="PTHR30290">
    <property type="entry name" value="PERIPLASMIC BINDING COMPONENT OF ABC TRANSPORTER"/>
    <property type="match status" value="1"/>
</dbReference>
<dbReference type="InterPro" id="IPR030678">
    <property type="entry name" value="Peptide/Ni-bd"/>
</dbReference>
<name>A0A1M5ZR88_9VIBR</name>
<keyword evidence="1" id="KW-0732">Signal</keyword>
<sequence>MKHKLTRLAISLMLGLSLSAPSLAKTPDNTLVVAQSLDDVTSLDPAQGFELSSVQSFNNLYQRLVQSNPDNPTELTPTLVESWQAEQHSLTFTLKKGATFASGNPVRPEDVIFSLGRVVKLNLAPSFILTQLGWTKENVDSLITKVSENQVKVAWNIDVGPSFVLSLLSAPAASIVDAKTVTSHAKGGDLGHAWLNAHSAGSGPFKIKKYVPHQVLMMEANTTSPGGAPKLKYVLMKNVPDAATRQLLLEQGDADLVRNLGTDQYFSLQGKKGVETLNLPYASLYYLMFNVANKANPDIGKAAFWKAARYAFDYKGIAEDLMHGQFRVQQNFLPVGFNGALTDQPYQYNPEKAAQILKDAGIQHPHFKLVVSNQPPYLDIAQALQASFAKAGIDVELIPGVSSQVATNVKAHKYEATLTSWGPDYFDPHTNASAFAYNPENGSKTLAWRANWHTPALNKLTIQARAETDSAKRTATYQQLQRQVRESSPFVVGLQNKKLVALRDNIKGYVQGITPEMVFYKNVYKSE</sequence>
<gene>
    <name evidence="3" type="primary">ddpA</name>
    <name evidence="3" type="ORF">VA7868_03115</name>
</gene>
<dbReference type="Gene3D" id="3.40.190.10">
    <property type="entry name" value="Periplasmic binding protein-like II"/>
    <property type="match status" value="1"/>
</dbReference>
<dbReference type="Gene3D" id="3.90.76.10">
    <property type="entry name" value="Dipeptide-binding Protein, Domain 1"/>
    <property type="match status" value="1"/>
</dbReference>
<dbReference type="GO" id="GO:0043190">
    <property type="term" value="C:ATP-binding cassette (ABC) transporter complex"/>
    <property type="evidence" value="ECO:0007669"/>
    <property type="project" value="InterPro"/>
</dbReference>
<dbReference type="Proteomes" id="UP000184608">
    <property type="component" value="Unassembled WGS sequence"/>
</dbReference>
<feature type="signal peptide" evidence="1">
    <location>
        <begin position="1"/>
        <end position="24"/>
    </location>
</feature>
<organism evidence="3 4">
    <name type="scientific">Vibrio aerogenes CECT 7868</name>
    <dbReference type="NCBI Taxonomy" id="1216006"/>
    <lineage>
        <taxon>Bacteria</taxon>
        <taxon>Pseudomonadati</taxon>
        <taxon>Pseudomonadota</taxon>
        <taxon>Gammaproteobacteria</taxon>
        <taxon>Vibrionales</taxon>
        <taxon>Vibrionaceae</taxon>
        <taxon>Vibrio</taxon>
    </lineage>
</organism>
<dbReference type="GO" id="GO:1904680">
    <property type="term" value="F:peptide transmembrane transporter activity"/>
    <property type="evidence" value="ECO:0007669"/>
    <property type="project" value="TreeGrafter"/>
</dbReference>
<proteinExistence type="predicted"/>
<feature type="chain" id="PRO_5011979817" evidence="1">
    <location>
        <begin position="25"/>
        <end position="527"/>
    </location>
</feature>
<keyword evidence="4" id="KW-1185">Reference proteome</keyword>
<dbReference type="GO" id="GO:0015833">
    <property type="term" value="P:peptide transport"/>
    <property type="evidence" value="ECO:0007669"/>
    <property type="project" value="TreeGrafter"/>
</dbReference>
<dbReference type="SUPFAM" id="SSF53850">
    <property type="entry name" value="Periplasmic binding protein-like II"/>
    <property type="match status" value="1"/>
</dbReference>
<dbReference type="EMBL" id="FQXZ01000035">
    <property type="protein sequence ID" value="SHI26865.1"/>
    <property type="molecule type" value="Genomic_DNA"/>
</dbReference>
<dbReference type="CDD" id="cd08512">
    <property type="entry name" value="PBP2_NikA_DppA_OppA_like_7"/>
    <property type="match status" value="1"/>
</dbReference>
<dbReference type="STRING" id="1216006.VA7868_03115"/>
<dbReference type="Pfam" id="PF00496">
    <property type="entry name" value="SBP_bac_5"/>
    <property type="match status" value="1"/>
</dbReference>
<dbReference type="Gene3D" id="3.10.105.10">
    <property type="entry name" value="Dipeptide-binding Protein, Domain 3"/>
    <property type="match status" value="1"/>
</dbReference>
<protein>
    <submittedName>
        <fullName evidence="3">Putative D,D-dipeptide-binding periplasmic protein DdpA</fullName>
    </submittedName>
</protein>
<dbReference type="PIRSF" id="PIRSF002741">
    <property type="entry name" value="MppA"/>
    <property type="match status" value="1"/>
</dbReference>
<evidence type="ECO:0000313" key="4">
    <source>
        <dbReference type="Proteomes" id="UP000184608"/>
    </source>
</evidence>
<dbReference type="AlphaFoldDB" id="A0A1M5ZR88"/>
<accession>A0A1M5ZR88</accession>
<evidence type="ECO:0000256" key="1">
    <source>
        <dbReference type="SAM" id="SignalP"/>
    </source>
</evidence>
<dbReference type="InterPro" id="IPR000914">
    <property type="entry name" value="SBP_5_dom"/>
</dbReference>
<evidence type="ECO:0000259" key="2">
    <source>
        <dbReference type="Pfam" id="PF00496"/>
    </source>
</evidence>
<dbReference type="InterPro" id="IPR039424">
    <property type="entry name" value="SBP_5"/>
</dbReference>